<reference evidence="11 14" key="1">
    <citation type="journal article" date="2008" name="Science">
        <title>The Physcomitrella genome reveals evolutionary insights into the conquest of land by plants.</title>
        <authorList>
            <person name="Rensing S."/>
            <person name="Lang D."/>
            <person name="Zimmer A."/>
            <person name="Terry A."/>
            <person name="Salamov A."/>
            <person name="Shapiro H."/>
            <person name="Nishiyama T."/>
            <person name="Perroud P.-F."/>
            <person name="Lindquist E."/>
            <person name="Kamisugi Y."/>
            <person name="Tanahashi T."/>
            <person name="Sakakibara K."/>
            <person name="Fujita T."/>
            <person name="Oishi K."/>
            <person name="Shin-I T."/>
            <person name="Kuroki Y."/>
            <person name="Toyoda A."/>
            <person name="Suzuki Y."/>
            <person name="Hashimoto A."/>
            <person name="Yamaguchi K."/>
            <person name="Sugano A."/>
            <person name="Kohara Y."/>
            <person name="Fujiyama A."/>
            <person name="Anterola A."/>
            <person name="Aoki S."/>
            <person name="Ashton N."/>
            <person name="Barbazuk W.B."/>
            <person name="Barker E."/>
            <person name="Bennetzen J."/>
            <person name="Bezanilla M."/>
            <person name="Blankenship R."/>
            <person name="Cho S.H."/>
            <person name="Dutcher S."/>
            <person name="Estelle M."/>
            <person name="Fawcett J.A."/>
            <person name="Gundlach H."/>
            <person name="Hanada K."/>
            <person name="Heyl A."/>
            <person name="Hicks K.A."/>
            <person name="Hugh J."/>
            <person name="Lohr M."/>
            <person name="Mayer K."/>
            <person name="Melkozernov A."/>
            <person name="Murata T."/>
            <person name="Nelson D."/>
            <person name="Pils B."/>
            <person name="Prigge M."/>
            <person name="Reiss B."/>
            <person name="Renner T."/>
            <person name="Rombauts S."/>
            <person name="Rushton P."/>
            <person name="Sanderfoot A."/>
            <person name="Schween G."/>
            <person name="Shiu S.-H."/>
            <person name="Stueber K."/>
            <person name="Theodoulou F.L."/>
            <person name="Tu H."/>
            <person name="Van de Peer Y."/>
            <person name="Verrier P.J."/>
            <person name="Waters E."/>
            <person name="Wood A."/>
            <person name="Yang L."/>
            <person name="Cove D."/>
            <person name="Cuming A."/>
            <person name="Hasebe M."/>
            <person name="Lucas S."/>
            <person name="Mishler D.B."/>
            <person name="Reski R."/>
            <person name="Grigoriev I."/>
            <person name="Quatrano R.S."/>
            <person name="Boore J.L."/>
        </authorList>
    </citation>
    <scope>NUCLEOTIDE SEQUENCE [LARGE SCALE GENOMIC DNA]</scope>
    <source>
        <strain evidence="13 14">cv. Gransden 2004</strain>
    </source>
</reference>
<comment type="subcellular location">
    <subcellularLocation>
        <location evidence="1">Mitochondrion inner membrane</location>
    </subcellularLocation>
</comment>
<dbReference type="Gramene" id="Pp3c20_2850V3.2">
    <property type="protein sequence ID" value="Pp3c20_2850V3.2"/>
    <property type="gene ID" value="Pp3c20_2850"/>
</dbReference>
<dbReference type="InterPro" id="IPR036228">
    <property type="entry name" value="ATP_synth_F0_dsu_sf_mt"/>
</dbReference>
<evidence type="ECO:0000313" key="12">
    <source>
        <dbReference type="EMBL" id="PNR32688.1"/>
    </source>
</evidence>
<dbReference type="PANTHER" id="PTHR12700">
    <property type="entry name" value="ATP SYNTHASE SUBUNIT D, MITOCHONDRIAL"/>
    <property type="match status" value="1"/>
</dbReference>
<keyword evidence="8" id="KW-0496">Mitochondrion</keyword>
<dbReference type="GO" id="GO:0005743">
    <property type="term" value="C:mitochondrial inner membrane"/>
    <property type="evidence" value="ECO:0007669"/>
    <property type="project" value="UniProtKB-SubCell"/>
</dbReference>
<keyword evidence="6" id="KW-0999">Mitochondrion inner membrane</keyword>
<name>A9T1X0_PHYPA</name>
<sequence length="170" mass="19392">MSGKAVQEAGKAVQKAKAIDWDYLQRVVVSDSGKRELAALRRAYDDVAATINDKFNIKPTNINWEFYKQKLGPSIVNIFQDSVRSLEKEVPEYKDEYTADYQAKHQALMAKAAEQEEDSKKKIVALEKEIAKVQENKAALRTMTVDDYFAKNPGAKEKIDDEIRNNLWGY</sequence>
<dbReference type="GeneID" id="112273421"/>
<evidence type="ECO:0000256" key="10">
    <source>
        <dbReference type="SAM" id="Coils"/>
    </source>
</evidence>
<keyword evidence="4" id="KW-0138">CF(0)</keyword>
<dbReference type="EnsemblPlants" id="Pp3c20_2850V3.2">
    <property type="protein sequence ID" value="Pp3c20_2850V3.2"/>
    <property type="gene ID" value="Pp3c20_2850"/>
</dbReference>
<keyword evidence="14" id="KW-1185">Reference proteome</keyword>
<dbReference type="STRING" id="3218.A9T1X0"/>
<evidence type="ECO:0000256" key="6">
    <source>
        <dbReference type="ARBA" id="ARBA00022792"/>
    </source>
</evidence>
<dbReference type="EMBL" id="ABEU02000020">
    <property type="protein sequence ID" value="PNR32687.1"/>
    <property type="molecule type" value="Genomic_DNA"/>
</dbReference>
<evidence type="ECO:0000256" key="7">
    <source>
        <dbReference type="ARBA" id="ARBA00023065"/>
    </source>
</evidence>
<dbReference type="OrthoDB" id="35799at2759"/>
<evidence type="ECO:0000256" key="9">
    <source>
        <dbReference type="ARBA" id="ARBA00023136"/>
    </source>
</evidence>
<dbReference type="Gramene" id="Pp3c20_2850V3.1">
    <property type="protein sequence ID" value="Pp3c20_2850V3.1"/>
    <property type="gene ID" value="Pp3c20_2850"/>
</dbReference>
<evidence type="ECO:0000313" key="11">
    <source>
        <dbReference type="EMBL" id="PNR32687.1"/>
    </source>
</evidence>
<dbReference type="PaxDb" id="3218-PP1S152_156V6.1"/>
<dbReference type="EnsemblPlants" id="Pp3c20_2830V3.1">
    <property type="protein sequence ID" value="Pp3c20_2830V3.1"/>
    <property type="gene ID" value="Pp3c20_2830"/>
</dbReference>
<evidence type="ECO:0000256" key="8">
    <source>
        <dbReference type="ARBA" id="ARBA00023128"/>
    </source>
</evidence>
<dbReference type="Gramene" id="Pp3c20_2830V3.2">
    <property type="protein sequence ID" value="Pp3c20_2830V3.2"/>
    <property type="gene ID" value="Pp3c20_2830"/>
</dbReference>
<proteinExistence type="inferred from homology"/>
<dbReference type="Gene3D" id="6.10.280.70">
    <property type="match status" value="1"/>
</dbReference>
<feature type="coiled-coil region" evidence="10">
    <location>
        <begin position="76"/>
        <end position="143"/>
    </location>
</feature>
<keyword evidence="10" id="KW-0175">Coiled coil</keyword>
<dbReference type="eggNOG" id="KOG3366">
    <property type="taxonomic scope" value="Eukaryota"/>
</dbReference>
<evidence type="ECO:0000256" key="2">
    <source>
        <dbReference type="ARBA" id="ARBA00006842"/>
    </source>
</evidence>
<keyword evidence="9" id="KW-0472">Membrane</keyword>
<dbReference type="GO" id="GO:0015986">
    <property type="term" value="P:proton motive force-driven ATP synthesis"/>
    <property type="evidence" value="ECO:0000318"/>
    <property type="project" value="GO_Central"/>
</dbReference>
<dbReference type="HOGENOM" id="CLU_089809_1_0_1"/>
<organism evidence="11">
    <name type="scientific">Physcomitrium patens</name>
    <name type="common">Spreading-leaved earth moss</name>
    <name type="synonym">Physcomitrella patens</name>
    <dbReference type="NCBI Taxonomy" id="3218"/>
    <lineage>
        <taxon>Eukaryota</taxon>
        <taxon>Viridiplantae</taxon>
        <taxon>Streptophyta</taxon>
        <taxon>Embryophyta</taxon>
        <taxon>Bryophyta</taxon>
        <taxon>Bryophytina</taxon>
        <taxon>Bryopsida</taxon>
        <taxon>Funariidae</taxon>
        <taxon>Funariales</taxon>
        <taxon>Funariaceae</taxon>
        <taxon>Physcomitrium</taxon>
    </lineage>
</organism>
<dbReference type="EnsemblPlants" id="Pp3c20_2850V3.1">
    <property type="protein sequence ID" value="Pp3c20_2850V3.1"/>
    <property type="gene ID" value="Pp3c20_2850"/>
</dbReference>
<comment type="similarity">
    <text evidence="2">Belongs to the ATPase d subunit family.</text>
</comment>
<dbReference type="InterPro" id="IPR008689">
    <property type="entry name" value="ATP_synth_F0_dsu_mt"/>
</dbReference>
<dbReference type="Proteomes" id="UP000006727">
    <property type="component" value="Chromosome 20"/>
</dbReference>
<dbReference type="RefSeq" id="XP_024357950.1">
    <property type="nucleotide sequence ID" value="XM_024502182.2"/>
</dbReference>
<evidence type="ECO:0000313" key="14">
    <source>
        <dbReference type="Proteomes" id="UP000006727"/>
    </source>
</evidence>
<reference evidence="13" key="3">
    <citation type="submission" date="2020-12" db="UniProtKB">
        <authorList>
            <consortium name="EnsemblPlants"/>
        </authorList>
    </citation>
    <scope>IDENTIFICATION</scope>
</reference>
<protein>
    <submittedName>
        <fullName evidence="11 13">Uncharacterized protein</fullName>
    </submittedName>
</protein>
<evidence type="ECO:0000256" key="3">
    <source>
        <dbReference type="ARBA" id="ARBA00022448"/>
    </source>
</evidence>
<accession>A9T1X0</accession>
<evidence type="ECO:0000256" key="5">
    <source>
        <dbReference type="ARBA" id="ARBA00022781"/>
    </source>
</evidence>
<dbReference type="Gramene" id="Pp3c20_2830V3.1">
    <property type="protein sequence ID" value="Pp3c20_2830V3.1"/>
    <property type="gene ID" value="Pp3c20_2830"/>
</dbReference>
<dbReference type="GO" id="GO:0045259">
    <property type="term" value="C:proton-transporting ATP synthase complex"/>
    <property type="evidence" value="ECO:0007669"/>
    <property type="project" value="UniProtKB-KW"/>
</dbReference>
<keyword evidence="5" id="KW-0375">Hydrogen ion transport</keyword>
<dbReference type="GO" id="GO:0015078">
    <property type="term" value="F:proton transmembrane transporter activity"/>
    <property type="evidence" value="ECO:0007669"/>
    <property type="project" value="InterPro"/>
</dbReference>
<evidence type="ECO:0000256" key="1">
    <source>
        <dbReference type="ARBA" id="ARBA00004273"/>
    </source>
</evidence>
<keyword evidence="3" id="KW-0813">Transport</keyword>
<dbReference type="EnsemblPlants" id="Pp3c20_2830V3.2">
    <property type="protein sequence ID" value="Pp3c20_2830V3.2"/>
    <property type="gene ID" value="Pp3c20_2830"/>
</dbReference>
<reference evidence="11 14" key="2">
    <citation type="journal article" date="2018" name="Plant J.">
        <title>The Physcomitrella patens chromosome-scale assembly reveals moss genome structure and evolution.</title>
        <authorList>
            <person name="Lang D."/>
            <person name="Ullrich K.K."/>
            <person name="Murat F."/>
            <person name="Fuchs J."/>
            <person name="Jenkins J."/>
            <person name="Haas F.B."/>
            <person name="Piednoel M."/>
            <person name="Gundlach H."/>
            <person name="Van Bel M."/>
            <person name="Meyberg R."/>
            <person name="Vives C."/>
            <person name="Morata J."/>
            <person name="Symeonidi A."/>
            <person name="Hiss M."/>
            <person name="Muchero W."/>
            <person name="Kamisugi Y."/>
            <person name="Saleh O."/>
            <person name="Blanc G."/>
            <person name="Decker E.L."/>
            <person name="van Gessel N."/>
            <person name="Grimwood J."/>
            <person name="Hayes R.D."/>
            <person name="Graham S.W."/>
            <person name="Gunter L.E."/>
            <person name="McDaniel S.F."/>
            <person name="Hoernstein S.N.W."/>
            <person name="Larsson A."/>
            <person name="Li F.W."/>
            <person name="Perroud P.F."/>
            <person name="Phillips J."/>
            <person name="Ranjan P."/>
            <person name="Rokshar D.S."/>
            <person name="Rothfels C.J."/>
            <person name="Schneider L."/>
            <person name="Shu S."/>
            <person name="Stevenson D.W."/>
            <person name="Thummler F."/>
            <person name="Tillich M."/>
            <person name="Villarreal Aguilar J.C."/>
            <person name="Widiez T."/>
            <person name="Wong G.K."/>
            <person name="Wymore A."/>
            <person name="Zhang Y."/>
            <person name="Zimmer A.D."/>
            <person name="Quatrano R.S."/>
            <person name="Mayer K.F.X."/>
            <person name="Goodstein D."/>
            <person name="Casacuberta J.M."/>
            <person name="Vandepoele K."/>
            <person name="Reski R."/>
            <person name="Cuming A.C."/>
            <person name="Tuskan G.A."/>
            <person name="Maumus F."/>
            <person name="Salse J."/>
            <person name="Schmutz J."/>
            <person name="Rensing S.A."/>
        </authorList>
    </citation>
    <scope>NUCLEOTIDE SEQUENCE [LARGE SCALE GENOMIC DNA]</scope>
    <source>
        <strain evidence="13 14">cv. Gransden 2004</strain>
    </source>
</reference>
<evidence type="ECO:0000256" key="4">
    <source>
        <dbReference type="ARBA" id="ARBA00022547"/>
    </source>
</evidence>
<dbReference type="Pfam" id="PF05873">
    <property type="entry name" value="Mt_ATP-synt_D"/>
    <property type="match status" value="1"/>
</dbReference>
<dbReference type="EMBL" id="ABEU02000020">
    <property type="protein sequence ID" value="PNR32688.1"/>
    <property type="molecule type" value="Genomic_DNA"/>
</dbReference>
<evidence type="ECO:0000313" key="13">
    <source>
        <dbReference type="EnsemblPlants" id="Pp3c20_2830V3.1"/>
    </source>
</evidence>
<dbReference type="OMA" id="TPQYKAK"/>
<gene>
    <name evidence="13" type="primary">LOC112273421</name>
    <name evidence="11" type="ORF">PHYPA_024629</name>
    <name evidence="12" type="ORF">PHYPA_024630</name>
</gene>
<keyword evidence="7" id="KW-0406">Ion transport</keyword>
<dbReference type="SUPFAM" id="SSF161065">
    <property type="entry name" value="ATP synthase D chain-like"/>
    <property type="match status" value="1"/>
</dbReference>
<dbReference type="AlphaFoldDB" id="A9T1X0"/>